<evidence type="ECO:0000256" key="1">
    <source>
        <dbReference type="ARBA" id="ARBA00023015"/>
    </source>
</evidence>
<accession>A0ABW3EFF1</accession>
<keyword evidence="6" id="KW-1185">Reference proteome</keyword>
<dbReference type="InterPro" id="IPR000524">
    <property type="entry name" value="Tscrpt_reg_HTH_GntR"/>
</dbReference>
<dbReference type="CDD" id="cd07377">
    <property type="entry name" value="WHTH_GntR"/>
    <property type="match status" value="1"/>
</dbReference>
<dbReference type="PROSITE" id="PS50949">
    <property type="entry name" value="HTH_GNTR"/>
    <property type="match status" value="1"/>
</dbReference>
<dbReference type="Pfam" id="PF00392">
    <property type="entry name" value="GntR"/>
    <property type="match status" value="1"/>
</dbReference>
<dbReference type="InterPro" id="IPR008920">
    <property type="entry name" value="TF_FadR/GntR_C"/>
</dbReference>
<proteinExistence type="predicted"/>
<name>A0ABW3EFF1_9LACO</name>
<evidence type="ECO:0000256" key="2">
    <source>
        <dbReference type="ARBA" id="ARBA00023125"/>
    </source>
</evidence>
<dbReference type="PANTHER" id="PTHR43537">
    <property type="entry name" value="TRANSCRIPTIONAL REGULATOR, GNTR FAMILY"/>
    <property type="match status" value="1"/>
</dbReference>
<dbReference type="Pfam" id="PF07729">
    <property type="entry name" value="FCD"/>
    <property type="match status" value="1"/>
</dbReference>
<dbReference type="Proteomes" id="UP001597104">
    <property type="component" value="Unassembled WGS sequence"/>
</dbReference>
<organism evidence="5 6">
    <name type="scientific">Loigolactobacillus binensis</name>
    <dbReference type="NCBI Taxonomy" id="2559922"/>
    <lineage>
        <taxon>Bacteria</taxon>
        <taxon>Bacillati</taxon>
        <taxon>Bacillota</taxon>
        <taxon>Bacilli</taxon>
        <taxon>Lactobacillales</taxon>
        <taxon>Lactobacillaceae</taxon>
        <taxon>Loigolactobacillus</taxon>
    </lineage>
</organism>
<dbReference type="InterPro" id="IPR036390">
    <property type="entry name" value="WH_DNA-bd_sf"/>
</dbReference>
<keyword evidence="3" id="KW-0804">Transcription</keyword>
<evidence type="ECO:0000259" key="4">
    <source>
        <dbReference type="PROSITE" id="PS50949"/>
    </source>
</evidence>
<keyword evidence="1" id="KW-0805">Transcription regulation</keyword>
<feature type="domain" description="HTH gntR-type" evidence="4">
    <location>
        <begin position="13"/>
        <end position="80"/>
    </location>
</feature>
<reference evidence="6" key="1">
    <citation type="journal article" date="2019" name="Int. J. Syst. Evol. Microbiol.">
        <title>The Global Catalogue of Microorganisms (GCM) 10K type strain sequencing project: providing services to taxonomists for standard genome sequencing and annotation.</title>
        <authorList>
            <consortium name="The Broad Institute Genomics Platform"/>
            <consortium name="The Broad Institute Genome Sequencing Center for Infectious Disease"/>
            <person name="Wu L."/>
            <person name="Ma J."/>
        </authorList>
    </citation>
    <scope>NUCLEOTIDE SEQUENCE [LARGE SCALE GENOMIC DNA]</scope>
    <source>
        <strain evidence="6">CCM 8925</strain>
    </source>
</reference>
<gene>
    <name evidence="5" type="ORF">ACFQZ7_10095</name>
</gene>
<evidence type="ECO:0000313" key="5">
    <source>
        <dbReference type="EMBL" id="MFD0898072.1"/>
    </source>
</evidence>
<evidence type="ECO:0000256" key="3">
    <source>
        <dbReference type="ARBA" id="ARBA00023163"/>
    </source>
</evidence>
<dbReference type="InterPro" id="IPR011711">
    <property type="entry name" value="GntR_C"/>
</dbReference>
<dbReference type="EMBL" id="JBHTIO010000044">
    <property type="protein sequence ID" value="MFD0898072.1"/>
    <property type="molecule type" value="Genomic_DNA"/>
</dbReference>
<sequence>MPLPKKISITTELNAKDRVYQQLREWIITGTLAPREKISDQAIAVLFGVSRTPVREALQLLATQEFVEMIPRSATRVTAVATDQISTIYRPLAALQSLAAELAAAKITPAEIEQLTDLNHQYEQAQIQNQPQAVLTADNAFHNLILQIAANPYVSEFSQLVNAHAQRIENFYLDQLNVEQPVAVREHEKIIAAIAADDTIAAREQMEQNWLHSLYMVQGCVTANQQK</sequence>
<dbReference type="Gene3D" id="1.20.120.530">
    <property type="entry name" value="GntR ligand-binding domain-like"/>
    <property type="match status" value="1"/>
</dbReference>
<dbReference type="RefSeq" id="WP_137636462.1">
    <property type="nucleotide sequence ID" value="NZ_BJDN01000001.1"/>
</dbReference>
<dbReference type="SMART" id="SM00345">
    <property type="entry name" value="HTH_GNTR"/>
    <property type="match status" value="1"/>
</dbReference>
<dbReference type="SMART" id="SM00895">
    <property type="entry name" value="FCD"/>
    <property type="match status" value="1"/>
</dbReference>
<comment type="caution">
    <text evidence="5">The sequence shown here is derived from an EMBL/GenBank/DDBJ whole genome shotgun (WGS) entry which is preliminary data.</text>
</comment>
<evidence type="ECO:0000313" key="6">
    <source>
        <dbReference type="Proteomes" id="UP001597104"/>
    </source>
</evidence>
<dbReference type="SUPFAM" id="SSF46785">
    <property type="entry name" value="Winged helix' DNA-binding domain"/>
    <property type="match status" value="1"/>
</dbReference>
<dbReference type="InterPro" id="IPR036388">
    <property type="entry name" value="WH-like_DNA-bd_sf"/>
</dbReference>
<dbReference type="Gene3D" id="1.10.10.10">
    <property type="entry name" value="Winged helix-like DNA-binding domain superfamily/Winged helix DNA-binding domain"/>
    <property type="match status" value="1"/>
</dbReference>
<dbReference type="PANTHER" id="PTHR43537:SF24">
    <property type="entry name" value="GLUCONATE OPERON TRANSCRIPTIONAL REPRESSOR"/>
    <property type="match status" value="1"/>
</dbReference>
<dbReference type="SUPFAM" id="SSF48008">
    <property type="entry name" value="GntR ligand-binding domain-like"/>
    <property type="match status" value="1"/>
</dbReference>
<protein>
    <submittedName>
        <fullName evidence="5">GntR family transcriptional regulator</fullName>
    </submittedName>
</protein>
<keyword evidence="2" id="KW-0238">DNA-binding</keyword>